<reference evidence="5 6" key="1">
    <citation type="submission" date="2017-05" db="EMBL/GenBank/DDBJ databases">
        <title>Isolation of Rhodococcus sp. S2-17 biodegrading of BP-3.</title>
        <authorList>
            <person name="Lee Y."/>
            <person name="Kim K.H."/>
            <person name="Chun B.H."/>
            <person name="Jung H.S."/>
            <person name="Jeon C.O."/>
        </authorList>
    </citation>
    <scope>NUCLEOTIDE SEQUENCE [LARGE SCALE GENOMIC DNA]</scope>
    <source>
        <strain evidence="5 6">S2-17</strain>
        <plasmid evidence="6">prb29</plasmid>
    </source>
</reference>
<dbReference type="OrthoDB" id="9813987at2"/>
<geneLocation type="plasmid" evidence="6">
    <name>prb29</name>
</geneLocation>
<keyword evidence="5" id="KW-0614">Plasmid</keyword>
<dbReference type="InterPro" id="IPR036388">
    <property type="entry name" value="WH-like_DNA-bd_sf"/>
</dbReference>
<dbReference type="GO" id="GO:0045892">
    <property type="term" value="P:negative regulation of DNA-templated transcription"/>
    <property type="evidence" value="ECO:0007669"/>
    <property type="project" value="InterPro"/>
</dbReference>
<dbReference type="Proteomes" id="UP000245711">
    <property type="component" value="Plasmid pRB29"/>
</dbReference>
<protein>
    <submittedName>
        <fullName evidence="5">Penicillinase repressor</fullName>
    </submittedName>
</protein>
<keyword evidence="3" id="KW-0238">DNA-binding</keyword>
<evidence type="ECO:0000313" key="5">
    <source>
        <dbReference type="EMBL" id="AWK76951.1"/>
    </source>
</evidence>
<dbReference type="InterPro" id="IPR036390">
    <property type="entry name" value="WH_DNA-bd_sf"/>
</dbReference>
<dbReference type="InterPro" id="IPR005650">
    <property type="entry name" value="BlaI_family"/>
</dbReference>
<dbReference type="RefSeq" id="WP_109336202.1">
    <property type="nucleotide sequence ID" value="NZ_CP021356.1"/>
</dbReference>
<evidence type="ECO:0000256" key="1">
    <source>
        <dbReference type="ARBA" id="ARBA00011046"/>
    </source>
</evidence>
<dbReference type="AlphaFoldDB" id="A0A2S2C7U5"/>
<evidence type="ECO:0000256" key="4">
    <source>
        <dbReference type="ARBA" id="ARBA00023163"/>
    </source>
</evidence>
<sequence length="118" mass="13222">MHGLGELEGVVMDALWRSDEPLRVRDVLEGLTGREPAYTTIQTVMDNLHRKGWVERERQGRAFSYRATRSREQATAAAVRELLATSGDPAGVLMHFAKGSSEQESEILARGLRERTAR</sequence>
<dbReference type="Gene3D" id="1.10.10.10">
    <property type="entry name" value="Winged helix-like DNA-binding domain superfamily/Winged helix DNA-binding domain"/>
    <property type="match status" value="1"/>
</dbReference>
<evidence type="ECO:0000256" key="3">
    <source>
        <dbReference type="ARBA" id="ARBA00023125"/>
    </source>
</evidence>
<dbReference type="SUPFAM" id="SSF46785">
    <property type="entry name" value="Winged helix' DNA-binding domain"/>
    <property type="match status" value="1"/>
</dbReference>
<keyword evidence="4" id="KW-0804">Transcription</keyword>
<comment type="similarity">
    <text evidence="1">Belongs to the BlaI transcriptional regulatory family.</text>
</comment>
<organism evidence="5 6">
    <name type="scientific">Rhodococcus oxybenzonivorans</name>
    <dbReference type="NCBI Taxonomy" id="1990687"/>
    <lineage>
        <taxon>Bacteria</taxon>
        <taxon>Bacillati</taxon>
        <taxon>Actinomycetota</taxon>
        <taxon>Actinomycetes</taxon>
        <taxon>Mycobacteriales</taxon>
        <taxon>Nocardiaceae</taxon>
        <taxon>Rhodococcus</taxon>
    </lineage>
</organism>
<name>A0A2S2C7U5_9NOCA</name>
<dbReference type="GO" id="GO:0003677">
    <property type="term" value="F:DNA binding"/>
    <property type="evidence" value="ECO:0007669"/>
    <property type="project" value="UniProtKB-KW"/>
</dbReference>
<proteinExistence type="inferred from homology"/>
<dbReference type="EMBL" id="CP021356">
    <property type="protein sequence ID" value="AWK76951.1"/>
    <property type="molecule type" value="Genomic_DNA"/>
</dbReference>
<gene>
    <name evidence="5" type="ORF">CBI38_35825</name>
</gene>
<keyword evidence="2" id="KW-0805">Transcription regulation</keyword>
<accession>A0A2S2C7U5</accession>
<evidence type="ECO:0000256" key="2">
    <source>
        <dbReference type="ARBA" id="ARBA00023015"/>
    </source>
</evidence>
<evidence type="ECO:0000313" key="6">
    <source>
        <dbReference type="Proteomes" id="UP000245711"/>
    </source>
</evidence>
<dbReference type="Pfam" id="PF03965">
    <property type="entry name" value="Penicillinase_R"/>
    <property type="match status" value="1"/>
</dbReference>
<keyword evidence="6" id="KW-1185">Reference proteome</keyword>
<dbReference type="KEGG" id="roz:CBI38_35825"/>